<keyword evidence="1" id="KW-1133">Transmembrane helix</keyword>
<evidence type="ECO:0000313" key="3">
    <source>
        <dbReference type="Proteomes" id="UP001054945"/>
    </source>
</evidence>
<dbReference type="EMBL" id="BPLR01013275">
    <property type="protein sequence ID" value="GIY60076.1"/>
    <property type="molecule type" value="Genomic_DNA"/>
</dbReference>
<keyword evidence="1" id="KW-0812">Transmembrane</keyword>
<dbReference type="Proteomes" id="UP001054945">
    <property type="component" value="Unassembled WGS sequence"/>
</dbReference>
<accession>A0AAV4UQS7</accession>
<keyword evidence="3" id="KW-1185">Reference proteome</keyword>
<evidence type="ECO:0000256" key="1">
    <source>
        <dbReference type="SAM" id="Phobius"/>
    </source>
</evidence>
<feature type="transmembrane region" description="Helical" evidence="1">
    <location>
        <begin position="40"/>
        <end position="62"/>
    </location>
</feature>
<reference evidence="2 3" key="1">
    <citation type="submission" date="2021-06" db="EMBL/GenBank/DDBJ databases">
        <title>Caerostris extrusa draft genome.</title>
        <authorList>
            <person name="Kono N."/>
            <person name="Arakawa K."/>
        </authorList>
    </citation>
    <scope>NUCLEOTIDE SEQUENCE [LARGE SCALE GENOMIC DNA]</scope>
</reference>
<gene>
    <name evidence="2" type="ORF">CEXT_79511</name>
</gene>
<evidence type="ECO:0000313" key="2">
    <source>
        <dbReference type="EMBL" id="GIY60076.1"/>
    </source>
</evidence>
<organism evidence="2 3">
    <name type="scientific">Caerostris extrusa</name>
    <name type="common">Bark spider</name>
    <name type="synonym">Caerostris bankana</name>
    <dbReference type="NCBI Taxonomy" id="172846"/>
    <lineage>
        <taxon>Eukaryota</taxon>
        <taxon>Metazoa</taxon>
        <taxon>Ecdysozoa</taxon>
        <taxon>Arthropoda</taxon>
        <taxon>Chelicerata</taxon>
        <taxon>Arachnida</taxon>
        <taxon>Araneae</taxon>
        <taxon>Araneomorphae</taxon>
        <taxon>Entelegynae</taxon>
        <taxon>Araneoidea</taxon>
        <taxon>Araneidae</taxon>
        <taxon>Caerostris</taxon>
    </lineage>
</organism>
<name>A0AAV4UQS7_CAEEX</name>
<protein>
    <submittedName>
        <fullName evidence="2">Uncharacterized protein</fullName>
    </submittedName>
</protein>
<comment type="caution">
    <text evidence="2">The sequence shown here is derived from an EMBL/GenBank/DDBJ whole genome shotgun (WGS) entry which is preliminary data.</text>
</comment>
<dbReference type="AlphaFoldDB" id="A0AAV4UQS7"/>
<keyword evidence="1" id="KW-0472">Membrane</keyword>
<sequence length="128" mass="14680">MQASSKREEMTTLLPKQCLLFWGVDVSHSSFEDLQTVESFSSPTAAIIVCCCNYLVALFVVIREHPAFANDWPRTMWADESSQPFRSLDKNQCFFFKEPVWAWKWGSGFIISFHATCEDGYAGVDYML</sequence>
<proteinExistence type="predicted"/>